<sequence length="103" mass="11338">MADGMRVDTAEIRAHAGKIEDLVARFHAVKTASAHIQQDDRAYGLLCGWIAAILESRHAKQDELIAYVQENLMLVLQGLDTTANAYDAVESDNGDMMNKYGKS</sequence>
<protein>
    <recommendedName>
        <fullName evidence="3">Excreted virulence factor EspC, type VII ESX diderm</fullName>
    </recommendedName>
</protein>
<accession>A0A917TFF1</accession>
<dbReference type="RefSeq" id="WP_190249778.1">
    <property type="nucleotide sequence ID" value="NZ_BMPI01000009.1"/>
</dbReference>
<organism evidence="1 2">
    <name type="scientific">Dactylosporangium sucinum</name>
    <dbReference type="NCBI Taxonomy" id="1424081"/>
    <lineage>
        <taxon>Bacteria</taxon>
        <taxon>Bacillati</taxon>
        <taxon>Actinomycetota</taxon>
        <taxon>Actinomycetes</taxon>
        <taxon>Micromonosporales</taxon>
        <taxon>Micromonosporaceae</taxon>
        <taxon>Dactylosporangium</taxon>
    </lineage>
</organism>
<reference evidence="1" key="2">
    <citation type="submission" date="2020-09" db="EMBL/GenBank/DDBJ databases">
        <authorList>
            <person name="Sun Q."/>
            <person name="Ohkuma M."/>
        </authorList>
    </citation>
    <scope>NUCLEOTIDE SEQUENCE</scope>
    <source>
        <strain evidence="1">JCM 19831</strain>
    </source>
</reference>
<keyword evidence="2" id="KW-1185">Reference proteome</keyword>
<dbReference type="GO" id="GO:0009306">
    <property type="term" value="P:protein secretion"/>
    <property type="evidence" value="ECO:0007669"/>
    <property type="project" value="InterPro"/>
</dbReference>
<dbReference type="AlphaFoldDB" id="A0A917TFF1"/>
<gene>
    <name evidence="1" type="ORF">GCM10007977_023250</name>
</gene>
<dbReference type="InterPro" id="IPR022536">
    <property type="entry name" value="EspC"/>
</dbReference>
<evidence type="ECO:0008006" key="3">
    <source>
        <dbReference type="Google" id="ProtNLM"/>
    </source>
</evidence>
<name>A0A917TFF1_9ACTN</name>
<evidence type="ECO:0000313" key="2">
    <source>
        <dbReference type="Proteomes" id="UP000642070"/>
    </source>
</evidence>
<proteinExistence type="predicted"/>
<reference evidence="1" key="1">
    <citation type="journal article" date="2014" name="Int. J. Syst. Evol. Microbiol.">
        <title>Complete genome sequence of Corynebacterium casei LMG S-19264T (=DSM 44701T), isolated from a smear-ripened cheese.</title>
        <authorList>
            <consortium name="US DOE Joint Genome Institute (JGI-PGF)"/>
            <person name="Walter F."/>
            <person name="Albersmeier A."/>
            <person name="Kalinowski J."/>
            <person name="Ruckert C."/>
        </authorList>
    </citation>
    <scope>NUCLEOTIDE SEQUENCE</scope>
    <source>
        <strain evidence="1">JCM 19831</strain>
    </source>
</reference>
<dbReference type="Pfam" id="PF10824">
    <property type="entry name" value="T7SS_ESX_EspC"/>
    <property type="match status" value="1"/>
</dbReference>
<dbReference type="EMBL" id="BMPI01000009">
    <property type="protein sequence ID" value="GGM21497.1"/>
    <property type="molecule type" value="Genomic_DNA"/>
</dbReference>
<dbReference type="Proteomes" id="UP000642070">
    <property type="component" value="Unassembled WGS sequence"/>
</dbReference>
<evidence type="ECO:0000313" key="1">
    <source>
        <dbReference type="EMBL" id="GGM21497.1"/>
    </source>
</evidence>
<comment type="caution">
    <text evidence="1">The sequence shown here is derived from an EMBL/GenBank/DDBJ whole genome shotgun (WGS) entry which is preliminary data.</text>
</comment>